<organism evidence="3 4">
    <name type="scientific">Maledivibacter halophilus</name>
    <dbReference type="NCBI Taxonomy" id="36842"/>
    <lineage>
        <taxon>Bacteria</taxon>
        <taxon>Bacillati</taxon>
        <taxon>Bacillota</taxon>
        <taxon>Clostridia</taxon>
        <taxon>Peptostreptococcales</taxon>
        <taxon>Caminicellaceae</taxon>
        <taxon>Maledivibacter</taxon>
    </lineage>
</organism>
<dbReference type="InterPro" id="IPR058508">
    <property type="entry name" value="DUF8195"/>
</dbReference>
<dbReference type="RefSeq" id="WP_079491584.1">
    <property type="nucleotide sequence ID" value="NZ_FUZT01000005.1"/>
</dbReference>
<keyword evidence="4" id="KW-1185">Reference proteome</keyword>
<sequence length="813" mass="94111">MNKAISRILIVSLLISFFIFPIRSTAQEKDLVAYVPHYRLVQKGILIYKDQDGNWINGKLGEKIDIEQEIDIKEFEDQETIDKILNVIAYPYDLGFMFSTEDFSRSINKFSQTKDDFIKNYYNHGTDKIEIKERYLTDGVFKLKYNTELTPQIEPLKVSDYTDEDIYIFLGQNPNNPDPKLKTELKSIRKLQPVEGKVPEDLKEPLNINGKNYNLNEKILNEKGYLVYGDHSSIKPNDYEKGQYRYLGYDLNKNPFTNESFPPDVETGLEPWEKIWIKNPWLKDIDNQKQPKDNDYNDNPEAITWLNQLKWAGKNGWTGEKLIDHFMIQSPQTDYAQGSFVGWHEYIDENGNKRILYQTFNIPPRKNFKQTEAYIIFVPLIIEYWVEAKTDNLAIKDIRNETSEIEYDEMYDLKFDVYNMCLRDAYDVTVDYYLQYPNELKYMFTDAGNEVAALGKSIGGLNYNIPEDYKRDTFELVAKLNMNDKHPAKFADGTIIEESTMADNEVSILIPIKDKESFDLEVVDIKYKEYMAGSYSPVIVTVRNNGTTNLVTNLKLDVEGNTITRDKVFIPAGKTGNVTFGLQTPNVETRFKITAKVDYNNKIKETNEKNNTKTINSRTIRKQEKICSPSYVTWTEYRDRGEYKSGDRIKTWTHTEERCSGSGENRKCETVTIVDGYTVRFYAKLRNVKVEVDWRNKDQGFIKSGYGIEVKAKADIVSNYDKQSQIKNIQRAYLYTPSEIIEMEGSNGRFELPVNPESVIESKVHYIPVHTSDGDYKIMVALGGASTPGGILNICEDVTIKIKGDMYEDDNTY</sequence>
<evidence type="ECO:0000259" key="2">
    <source>
        <dbReference type="Pfam" id="PF26615"/>
    </source>
</evidence>
<dbReference type="InterPro" id="IPR013783">
    <property type="entry name" value="Ig-like_fold"/>
</dbReference>
<evidence type="ECO:0000259" key="1">
    <source>
        <dbReference type="Pfam" id="PF07705"/>
    </source>
</evidence>
<protein>
    <submittedName>
        <fullName evidence="3">CARDB protein</fullName>
    </submittedName>
</protein>
<evidence type="ECO:0000313" key="3">
    <source>
        <dbReference type="EMBL" id="SKC68665.1"/>
    </source>
</evidence>
<name>A0A1T5KYW8_9FIRM</name>
<dbReference type="STRING" id="36842.SAMN02194393_02173"/>
<proteinExistence type="predicted"/>
<dbReference type="Pfam" id="PF26615">
    <property type="entry name" value="DUF8195"/>
    <property type="match status" value="1"/>
</dbReference>
<dbReference type="OrthoDB" id="1735970at2"/>
<gene>
    <name evidence="3" type="ORF">SAMN02194393_02173</name>
</gene>
<dbReference type="Proteomes" id="UP000190285">
    <property type="component" value="Unassembled WGS sequence"/>
</dbReference>
<reference evidence="3 4" key="1">
    <citation type="submission" date="2017-02" db="EMBL/GenBank/DDBJ databases">
        <authorList>
            <person name="Peterson S.W."/>
        </authorList>
    </citation>
    <scope>NUCLEOTIDE SEQUENCE [LARGE SCALE GENOMIC DNA]</scope>
    <source>
        <strain evidence="3 4">M1</strain>
    </source>
</reference>
<dbReference type="EMBL" id="FUZT01000005">
    <property type="protein sequence ID" value="SKC68665.1"/>
    <property type="molecule type" value="Genomic_DNA"/>
</dbReference>
<feature type="domain" description="CARDB" evidence="1">
    <location>
        <begin position="519"/>
        <end position="614"/>
    </location>
</feature>
<accession>A0A1T5KYW8</accession>
<evidence type="ECO:0000313" key="4">
    <source>
        <dbReference type="Proteomes" id="UP000190285"/>
    </source>
</evidence>
<feature type="domain" description="DUF8195" evidence="2">
    <location>
        <begin position="622"/>
        <end position="809"/>
    </location>
</feature>
<dbReference type="Pfam" id="PF07705">
    <property type="entry name" value="CARDB"/>
    <property type="match status" value="1"/>
</dbReference>
<dbReference type="Gene3D" id="2.60.40.10">
    <property type="entry name" value="Immunoglobulins"/>
    <property type="match status" value="1"/>
</dbReference>
<dbReference type="InterPro" id="IPR011635">
    <property type="entry name" value="CARDB"/>
</dbReference>
<dbReference type="AlphaFoldDB" id="A0A1T5KYW8"/>
<dbReference type="NCBIfam" id="NF047340">
    <property type="entry name" value="Athe_2463_dom"/>
    <property type="match status" value="1"/>
</dbReference>